<organism evidence="8 9">
    <name type="scientific">Aureimonas flava</name>
    <dbReference type="NCBI Taxonomy" id="2320271"/>
    <lineage>
        <taxon>Bacteria</taxon>
        <taxon>Pseudomonadati</taxon>
        <taxon>Pseudomonadota</taxon>
        <taxon>Alphaproteobacteria</taxon>
        <taxon>Hyphomicrobiales</taxon>
        <taxon>Aurantimonadaceae</taxon>
        <taxon>Aureimonas</taxon>
    </lineage>
</organism>
<name>A0A3A1WMF1_9HYPH</name>
<dbReference type="PROSITE" id="PS00063">
    <property type="entry name" value="ALDOKETO_REDUCTASE_3"/>
    <property type="match status" value="1"/>
</dbReference>
<keyword evidence="9" id="KW-1185">Reference proteome</keyword>
<dbReference type="PANTHER" id="PTHR43827">
    <property type="entry name" value="2,5-DIKETO-D-GLUCONIC ACID REDUCTASE"/>
    <property type="match status" value="1"/>
</dbReference>
<dbReference type="Pfam" id="PF00248">
    <property type="entry name" value="Aldo_ket_red"/>
    <property type="match status" value="1"/>
</dbReference>
<evidence type="ECO:0000256" key="3">
    <source>
        <dbReference type="ARBA" id="ARBA00023002"/>
    </source>
</evidence>
<dbReference type="InterPro" id="IPR020471">
    <property type="entry name" value="AKR"/>
</dbReference>
<feature type="active site" description="Proton donor" evidence="4">
    <location>
        <position position="47"/>
    </location>
</feature>
<accession>A0A3A1WMF1</accession>
<dbReference type="PRINTS" id="PR00069">
    <property type="entry name" value="ALDKETRDTASE"/>
</dbReference>
<evidence type="ECO:0000256" key="6">
    <source>
        <dbReference type="PIRSR" id="PIRSR000097-3"/>
    </source>
</evidence>
<evidence type="ECO:0000256" key="4">
    <source>
        <dbReference type="PIRSR" id="PIRSR000097-1"/>
    </source>
</evidence>
<dbReference type="Gene3D" id="3.20.20.100">
    <property type="entry name" value="NADP-dependent oxidoreductase domain"/>
    <property type="match status" value="1"/>
</dbReference>
<dbReference type="AlphaFoldDB" id="A0A3A1WMF1"/>
<proteinExistence type="inferred from homology"/>
<dbReference type="OrthoDB" id="9804790at2"/>
<evidence type="ECO:0000259" key="7">
    <source>
        <dbReference type="Pfam" id="PF00248"/>
    </source>
</evidence>
<dbReference type="PIRSF" id="PIRSF000097">
    <property type="entry name" value="AKR"/>
    <property type="match status" value="1"/>
</dbReference>
<dbReference type="InterPro" id="IPR036812">
    <property type="entry name" value="NAD(P)_OxRdtase_dom_sf"/>
</dbReference>
<evidence type="ECO:0000313" key="8">
    <source>
        <dbReference type="EMBL" id="RIY01546.1"/>
    </source>
</evidence>
<sequence length="276" mass="30638">MEIIEAAGARIPAIGLGTYRLEGETCARMVSEAIGVGYRHIDTARMYGNEVEVGEGVRASGVDRDALFVTTKIWFEQLAPDDFMKSAEAAVRALDIGPVDLLLIHWPNAAIPLEGTIDALNRARDEGLTRHIGVANFNAALLEKASALTRHPLACNQVEYHPRLSQETVHATCERLGMAMIAYSPIGQGKDLLADPAITEMAARYGRTPAQIVLRWEIEQPMVGAIPRTSNPKRLAENLDVFGFELQDEDRRRLHEMSRGRRRLVDPSFAPEWDDR</sequence>
<dbReference type="GO" id="GO:1990002">
    <property type="term" value="F:methylglyoxal reductase (NADPH) (acetol producing) activity"/>
    <property type="evidence" value="ECO:0007669"/>
    <property type="project" value="TreeGrafter"/>
</dbReference>
<evidence type="ECO:0000256" key="1">
    <source>
        <dbReference type="ARBA" id="ARBA00007905"/>
    </source>
</evidence>
<feature type="domain" description="NADP-dependent oxidoreductase" evidence="7">
    <location>
        <begin position="14"/>
        <end position="257"/>
    </location>
</feature>
<evidence type="ECO:0000256" key="5">
    <source>
        <dbReference type="PIRSR" id="PIRSR000097-2"/>
    </source>
</evidence>
<dbReference type="EMBL" id="QYRN01000004">
    <property type="protein sequence ID" value="RIY01546.1"/>
    <property type="molecule type" value="Genomic_DNA"/>
</dbReference>
<dbReference type="RefSeq" id="WP_119539767.1">
    <property type="nucleotide sequence ID" value="NZ_QYRN01000004.1"/>
</dbReference>
<dbReference type="PANTHER" id="PTHR43827:SF3">
    <property type="entry name" value="NADP-DEPENDENT OXIDOREDUCTASE DOMAIN-CONTAINING PROTEIN"/>
    <property type="match status" value="1"/>
</dbReference>
<comment type="caution">
    <text evidence="8">The sequence shown here is derived from an EMBL/GenBank/DDBJ whole genome shotgun (WGS) entry which is preliminary data.</text>
</comment>
<reference evidence="9" key="1">
    <citation type="submission" date="2018-09" db="EMBL/GenBank/DDBJ databases">
        <authorList>
            <person name="Tuo L."/>
        </authorList>
    </citation>
    <scope>NUCLEOTIDE SEQUENCE [LARGE SCALE GENOMIC DNA]</scope>
    <source>
        <strain evidence="9">M2BS4Y-1</strain>
    </source>
</reference>
<protein>
    <submittedName>
        <fullName evidence="8">Aldo/keto reductase</fullName>
    </submittedName>
</protein>
<evidence type="ECO:0000256" key="2">
    <source>
        <dbReference type="ARBA" id="ARBA00022857"/>
    </source>
</evidence>
<gene>
    <name evidence="8" type="ORF">D3218_09395</name>
</gene>
<dbReference type="InterPro" id="IPR023210">
    <property type="entry name" value="NADP_OxRdtase_dom"/>
</dbReference>
<dbReference type="PROSITE" id="PS00798">
    <property type="entry name" value="ALDOKETO_REDUCTASE_1"/>
    <property type="match status" value="1"/>
</dbReference>
<dbReference type="InterPro" id="IPR018170">
    <property type="entry name" value="Aldo/ket_reductase_CS"/>
</dbReference>
<evidence type="ECO:0000313" key="9">
    <source>
        <dbReference type="Proteomes" id="UP000265750"/>
    </source>
</evidence>
<dbReference type="GO" id="GO:0051596">
    <property type="term" value="P:methylglyoxal catabolic process"/>
    <property type="evidence" value="ECO:0007669"/>
    <property type="project" value="TreeGrafter"/>
</dbReference>
<comment type="similarity">
    <text evidence="1">Belongs to the aldo/keto reductase family.</text>
</comment>
<dbReference type="SUPFAM" id="SSF51430">
    <property type="entry name" value="NAD(P)-linked oxidoreductase"/>
    <property type="match status" value="1"/>
</dbReference>
<feature type="site" description="Lowers pKa of active site Tyr" evidence="6">
    <location>
        <position position="72"/>
    </location>
</feature>
<keyword evidence="2" id="KW-0521">NADP</keyword>
<feature type="binding site" evidence="5">
    <location>
        <position position="105"/>
    </location>
    <ligand>
        <name>substrate</name>
    </ligand>
</feature>
<keyword evidence="3" id="KW-0560">Oxidoreductase</keyword>
<dbReference type="Proteomes" id="UP000265750">
    <property type="component" value="Unassembled WGS sequence"/>
</dbReference>